<protein>
    <recommendedName>
        <fullName evidence="4">Lipoprotein</fullName>
    </recommendedName>
</protein>
<sequence>MTSKTQKFRTISASLVAALAMVACTPAQNQVGLTPPSVDFQPVGLDRPSFGNSSVLGNPPMQTPMPPNALLQSSLMSNDDDDDVLGANGAPLPKGAEPIIQNNPNLTPSNLIELQVVGTGVAPQNAISPAQSTALAKRAAMIDAYKLLGEKMYGIKLNGQDTVENMAVTSSSVKAKVQALVRGADVVNVDCKAGMCQVTMELKLDGRVWYRALGGR</sequence>
<dbReference type="Proteomes" id="UP000018731">
    <property type="component" value="Unassembled WGS sequence"/>
</dbReference>
<feature type="signal peptide" evidence="1">
    <location>
        <begin position="1"/>
        <end position="29"/>
    </location>
</feature>
<dbReference type="STRING" id="1357400.HMPREF2086_00764"/>
<evidence type="ECO:0000313" key="2">
    <source>
        <dbReference type="EMBL" id="ETD24017.1"/>
    </source>
</evidence>
<dbReference type="PROSITE" id="PS51257">
    <property type="entry name" value="PROKAR_LIPOPROTEIN"/>
    <property type="match status" value="1"/>
</dbReference>
<dbReference type="PATRIC" id="fig|1357400.3.peg.1052"/>
<dbReference type="HOGENOM" id="CLU_1193499_0_0_7"/>
<comment type="caution">
    <text evidence="2">The sequence shown here is derived from an EMBL/GenBank/DDBJ whole genome shotgun (WGS) entry which is preliminary data.</text>
</comment>
<dbReference type="RefSeq" id="WP_023927488.1">
    <property type="nucleotide sequence ID" value="NZ_KI669454.1"/>
</dbReference>
<dbReference type="EMBL" id="AZJI01000004">
    <property type="protein sequence ID" value="ETD24017.1"/>
    <property type="molecule type" value="Genomic_DNA"/>
</dbReference>
<name>V8CAB2_9HELI</name>
<dbReference type="eggNOG" id="COG3018">
    <property type="taxonomic scope" value="Bacteria"/>
</dbReference>
<dbReference type="AlphaFoldDB" id="V8CAB2"/>
<feature type="chain" id="PRO_5004768765" description="Lipoprotein" evidence="1">
    <location>
        <begin position="30"/>
        <end position="216"/>
    </location>
</feature>
<evidence type="ECO:0000313" key="3">
    <source>
        <dbReference type="Proteomes" id="UP000018731"/>
    </source>
</evidence>
<accession>V8CAB2</accession>
<keyword evidence="1" id="KW-0732">Signal</keyword>
<evidence type="ECO:0000256" key="1">
    <source>
        <dbReference type="SAM" id="SignalP"/>
    </source>
</evidence>
<organism evidence="2 3">
    <name type="scientific">Helicobacter macacae MIT 99-5501</name>
    <dbReference type="NCBI Taxonomy" id="1357400"/>
    <lineage>
        <taxon>Bacteria</taxon>
        <taxon>Pseudomonadati</taxon>
        <taxon>Campylobacterota</taxon>
        <taxon>Epsilonproteobacteria</taxon>
        <taxon>Campylobacterales</taxon>
        <taxon>Helicobacteraceae</taxon>
        <taxon>Helicobacter</taxon>
    </lineage>
</organism>
<evidence type="ECO:0008006" key="4">
    <source>
        <dbReference type="Google" id="ProtNLM"/>
    </source>
</evidence>
<gene>
    <name evidence="2" type="ORF">HMPREF2086_00764</name>
</gene>
<dbReference type="OrthoDB" id="5422143at2"/>
<reference evidence="2 3" key="1">
    <citation type="journal article" date="2014" name="Genome Announc.">
        <title>Draft genome sequences of six enterohepatic helicobacter species isolated from humans and one from rhesus macaques.</title>
        <authorList>
            <person name="Shen Z."/>
            <person name="Sheh A."/>
            <person name="Young S.K."/>
            <person name="Abouelliel A."/>
            <person name="Ward D.V."/>
            <person name="Earl A.M."/>
            <person name="Fox J.G."/>
        </authorList>
    </citation>
    <scope>NUCLEOTIDE SEQUENCE [LARGE SCALE GENOMIC DNA]</scope>
    <source>
        <strain evidence="2 3">MIT 99-5501</strain>
    </source>
</reference>
<keyword evidence="3" id="KW-1185">Reference proteome</keyword>
<proteinExistence type="predicted"/>